<evidence type="ECO:0000259" key="1">
    <source>
        <dbReference type="Pfam" id="PF09823"/>
    </source>
</evidence>
<dbReference type="KEGG" id="pmx:PERMA_1342"/>
<name>C0QR15_PERMH</name>
<dbReference type="AlphaFoldDB" id="C0QR15"/>
<dbReference type="EMBL" id="CP001230">
    <property type="protein sequence ID" value="ACO03135.1"/>
    <property type="molecule type" value="Genomic_DNA"/>
</dbReference>
<dbReference type="Proteomes" id="UP000001366">
    <property type="component" value="Chromosome"/>
</dbReference>
<proteinExistence type="predicted"/>
<dbReference type="STRING" id="123214.PERMA_1342"/>
<accession>C0QR15</accession>
<dbReference type="eggNOG" id="COG1700">
    <property type="taxonomic scope" value="Bacteria"/>
</dbReference>
<sequence>MIIESNSINLKEIGIRHNDIKFLKYLEESEKVRIEDDILYVENFCGYLTDNILVIPSKIKKSLESFKKESDFQTFFNFFFEKFLNYIIRELSKENIIYSIALANFPVDESKPVESKIFKLLLLLEKKDELINSVHFVLSNPHKELIENEEYKNLGEVYVVNEDVLTDIISNPQFLYKTENGIIEDRYSPIKVLQYVTEETFDTLENRFIKYFLKEIETVLSEELEEFLYLKELREIKEEVEYALQTDIFVEVGNLSYFPSNSQVLMKKAGYREIFNIYRLFHSSFIPQIFKNLDIALSLKDMATLWEYYVLIEILKSLKKIYGNYETKINFEERTKQGTIYDYAVFEFEDGLKLYFQKSLYSYSRLEFRPDFIMEMNNKKYIFDAKFRIFEDNRKDILLNMHYYKDGLDAEFAVAVCYGNNTLGNFYFKDKGIYEIEFDKKFLNQEYFEGIGFLNLDLKKILIND</sequence>
<feature type="domain" description="DUF2357" evidence="1">
    <location>
        <begin position="38"/>
        <end position="278"/>
    </location>
</feature>
<protein>
    <recommendedName>
        <fullName evidence="1">DUF2357 domain-containing protein</fullName>
    </recommendedName>
</protein>
<reference evidence="2 3" key="1">
    <citation type="journal article" date="2009" name="J. Bacteriol.">
        <title>Complete and draft genome sequences of six members of the Aquificales.</title>
        <authorList>
            <person name="Reysenbach A.L."/>
            <person name="Hamamura N."/>
            <person name="Podar M."/>
            <person name="Griffiths E."/>
            <person name="Ferreira S."/>
            <person name="Hochstein R."/>
            <person name="Heidelberg J."/>
            <person name="Johnson J."/>
            <person name="Mead D."/>
            <person name="Pohorille A."/>
            <person name="Sarmiento M."/>
            <person name="Schweighofer K."/>
            <person name="Seshadri R."/>
            <person name="Voytek M.A."/>
        </authorList>
    </citation>
    <scope>NUCLEOTIDE SEQUENCE [LARGE SCALE GENOMIC DNA]</scope>
    <source>
        <strain evidence="3">DSM 14350 / EX-H1</strain>
    </source>
</reference>
<evidence type="ECO:0000313" key="3">
    <source>
        <dbReference type="Proteomes" id="UP000001366"/>
    </source>
</evidence>
<dbReference type="PaxDb" id="123214-PERMA_1342"/>
<organism evidence="2 3">
    <name type="scientific">Persephonella marina (strain DSM 14350 / EX-H1)</name>
    <dbReference type="NCBI Taxonomy" id="123214"/>
    <lineage>
        <taxon>Bacteria</taxon>
        <taxon>Pseudomonadati</taxon>
        <taxon>Aquificota</taxon>
        <taxon>Aquificia</taxon>
        <taxon>Aquificales</taxon>
        <taxon>Hydrogenothermaceae</taxon>
        <taxon>Persephonella</taxon>
    </lineage>
</organism>
<dbReference type="InterPro" id="IPR018633">
    <property type="entry name" value="DUF2357"/>
</dbReference>
<keyword evidence="3" id="KW-1185">Reference proteome</keyword>
<dbReference type="HOGENOM" id="CLU_027714_0_0_0"/>
<gene>
    <name evidence="2" type="ordered locus">PERMA_1342</name>
</gene>
<dbReference type="RefSeq" id="WP_012675374.1">
    <property type="nucleotide sequence ID" value="NC_012440.1"/>
</dbReference>
<dbReference type="Pfam" id="PF09823">
    <property type="entry name" value="DUF2357"/>
    <property type="match status" value="1"/>
</dbReference>
<evidence type="ECO:0000313" key="2">
    <source>
        <dbReference type="EMBL" id="ACO03135.1"/>
    </source>
</evidence>
<dbReference type="REBASE" id="20467">
    <property type="entry name" value="PmaEXMcrB2P"/>
</dbReference>